<keyword evidence="2" id="KW-1185">Reference proteome</keyword>
<gene>
    <name evidence="1" type="ORF">RM539_01865</name>
</gene>
<evidence type="ECO:0000313" key="1">
    <source>
        <dbReference type="EMBL" id="MDT0675328.1"/>
    </source>
</evidence>
<evidence type="ECO:0008006" key="3">
    <source>
        <dbReference type="Google" id="ProtNLM"/>
    </source>
</evidence>
<name>A0ABU3D1B2_9FLAO</name>
<proteinExistence type="predicted"/>
<protein>
    <recommendedName>
        <fullName evidence="3">Outer membrane protein beta-barrel domain-containing protein</fullName>
    </recommendedName>
</protein>
<evidence type="ECO:0000313" key="2">
    <source>
        <dbReference type="Proteomes" id="UP001262582"/>
    </source>
</evidence>
<reference evidence="1 2" key="1">
    <citation type="submission" date="2023-09" db="EMBL/GenBank/DDBJ databases">
        <authorList>
            <person name="Rey-Velasco X."/>
        </authorList>
    </citation>
    <scope>NUCLEOTIDE SEQUENCE [LARGE SCALE GENOMIC DNA]</scope>
    <source>
        <strain evidence="1 2">F117</strain>
    </source>
</reference>
<dbReference type="RefSeq" id="WP_311501784.1">
    <property type="nucleotide sequence ID" value="NZ_JAVRHK010000001.1"/>
</dbReference>
<accession>A0ABU3D1B2</accession>
<dbReference type="Proteomes" id="UP001262582">
    <property type="component" value="Unassembled WGS sequence"/>
</dbReference>
<comment type="caution">
    <text evidence="1">The sequence shown here is derived from an EMBL/GenBank/DDBJ whole genome shotgun (WGS) entry which is preliminary data.</text>
</comment>
<organism evidence="1 2">
    <name type="scientific">Autumnicola musiva</name>
    <dbReference type="NCBI Taxonomy" id="3075589"/>
    <lineage>
        <taxon>Bacteria</taxon>
        <taxon>Pseudomonadati</taxon>
        <taxon>Bacteroidota</taxon>
        <taxon>Flavobacteriia</taxon>
        <taxon>Flavobacteriales</taxon>
        <taxon>Flavobacteriaceae</taxon>
        <taxon>Autumnicola</taxon>
    </lineage>
</organism>
<sequence length="209" mass="23891">MSLNIKLTITGIFIYAFCFAQNDTLPANQYIAEDPETVFFHAEFFRPVSINDSFWGEYNTYGGFALDFNWFVIPELTLGTHYSVFGGRVENRENTGNISGTTTNLLGINVGYYHAFNRELSLHTTAGLGVVYYTNRAPEDKFTEEGDATWLQSELAFRFDRTMAVYVKAATRWDRMDIKAPRELEDYFNKHSLLILGFGLRIHFQNPGG</sequence>
<dbReference type="EMBL" id="JAVRHK010000001">
    <property type="protein sequence ID" value="MDT0675328.1"/>
    <property type="molecule type" value="Genomic_DNA"/>
</dbReference>